<dbReference type="Pfam" id="PF07690">
    <property type="entry name" value="MFS_1"/>
    <property type="match status" value="1"/>
</dbReference>
<dbReference type="InterPro" id="IPR020846">
    <property type="entry name" value="MFS_dom"/>
</dbReference>
<feature type="transmembrane region" description="Helical" evidence="4">
    <location>
        <begin position="98"/>
        <end position="120"/>
    </location>
</feature>
<dbReference type="Gene3D" id="1.20.1250.20">
    <property type="entry name" value="MFS general substrate transporter like domains"/>
    <property type="match status" value="1"/>
</dbReference>
<feature type="transmembrane region" description="Helical" evidence="4">
    <location>
        <begin position="339"/>
        <end position="357"/>
    </location>
</feature>
<dbReference type="PANTHER" id="PTHR23534">
    <property type="entry name" value="MFS PERMEASE"/>
    <property type="match status" value="1"/>
</dbReference>
<dbReference type="Proteomes" id="UP000252707">
    <property type="component" value="Unassembled WGS sequence"/>
</dbReference>
<organism evidence="6 7">
    <name type="scientific">Thioalbus denitrificans</name>
    <dbReference type="NCBI Taxonomy" id="547122"/>
    <lineage>
        <taxon>Bacteria</taxon>
        <taxon>Pseudomonadati</taxon>
        <taxon>Pseudomonadota</taxon>
        <taxon>Gammaproteobacteria</taxon>
        <taxon>Chromatiales</taxon>
        <taxon>Ectothiorhodospiraceae</taxon>
        <taxon>Thioalbus</taxon>
    </lineage>
</organism>
<keyword evidence="3 4" id="KW-0472">Membrane</keyword>
<keyword evidence="7" id="KW-1185">Reference proteome</keyword>
<dbReference type="SUPFAM" id="SSF103473">
    <property type="entry name" value="MFS general substrate transporter"/>
    <property type="match status" value="1"/>
</dbReference>
<feature type="transmembrane region" description="Helical" evidence="4">
    <location>
        <begin position="163"/>
        <end position="184"/>
    </location>
</feature>
<name>A0A369CBS3_9GAMM</name>
<evidence type="ECO:0000256" key="4">
    <source>
        <dbReference type="SAM" id="Phobius"/>
    </source>
</evidence>
<gene>
    <name evidence="6" type="ORF">DFQ59_103117</name>
</gene>
<evidence type="ECO:0000313" key="6">
    <source>
        <dbReference type="EMBL" id="RCX31153.1"/>
    </source>
</evidence>
<feature type="transmembrane region" description="Helical" evidence="4">
    <location>
        <begin position="41"/>
        <end position="60"/>
    </location>
</feature>
<dbReference type="GO" id="GO:0022857">
    <property type="term" value="F:transmembrane transporter activity"/>
    <property type="evidence" value="ECO:0007669"/>
    <property type="project" value="InterPro"/>
</dbReference>
<feature type="transmembrane region" description="Helical" evidence="4">
    <location>
        <begin position="363"/>
        <end position="382"/>
    </location>
</feature>
<feature type="transmembrane region" description="Helical" evidence="4">
    <location>
        <begin position="299"/>
        <end position="318"/>
    </location>
</feature>
<feature type="transmembrane region" description="Helical" evidence="4">
    <location>
        <begin position="272"/>
        <end position="293"/>
    </location>
</feature>
<dbReference type="InterPro" id="IPR011701">
    <property type="entry name" value="MFS"/>
</dbReference>
<feature type="domain" description="Major facilitator superfamily (MFS) profile" evidence="5">
    <location>
        <begin position="208"/>
        <end position="393"/>
    </location>
</feature>
<evidence type="ECO:0000256" key="1">
    <source>
        <dbReference type="ARBA" id="ARBA00022692"/>
    </source>
</evidence>
<dbReference type="OrthoDB" id="8558006at2"/>
<comment type="caution">
    <text evidence="6">The sequence shown here is derived from an EMBL/GenBank/DDBJ whole genome shotgun (WGS) entry which is preliminary data.</text>
</comment>
<feature type="transmembrane region" description="Helical" evidence="4">
    <location>
        <begin position="72"/>
        <end position="92"/>
    </location>
</feature>
<dbReference type="AlphaFoldDB" id="A0A369CBS3"/>
<evidence type="ECO:0000313" key="7">
    <source>
        <dbReference type="Proteomes" id="UP000252707"/>
    </source>
</evidence>
<dbReference type="PROSITE" id="PS50850">
    <property type="entry name" value="MFS"/>
    <property type="match status" value="1"/>
</dbReference>
<proteinExistence type="predicted"/>
<accession>A0A369CBS3</accession>
<feature type="transmembrane region" description="Helical" evidence="4">
    <location>
        <begin position="132"/>
        <end position="151"/>
    </location>
</feature>
<keyword evidence="1 4" id="KW-0812">Transmembrane</keyword>
<keyword evidence="2 4" id="KW-1133">Transmembrane helix</keyword>
<feature type="transmembrane region" description="Helical" evidence="4">
    <location>
        <begin position="248"/>
        <end position="267"/>
    </location>
</feature>
<sequence>MTMKRNVFLLAFCQAMMMTGNSLIVATASLVGYLLAEDKSLATIPLALQFLATMLTTVPASFTMQRLGRRNGFLIGVALGGAGAATAVAAILAQDFRLFCAATMLVGMFNGFGIYYRFAAVDVATEHYKPKAISYVMAGGVVAAFAGPNLANWTNGWLGTPEFAGSYAALLGIYALSLAALGFLRVPKPAPASDREPGRPLGAILRQPAFVVAVLSGMLGYGIMVLVMTATPLAMKGHAHSFGDTAFVIQWHVFGMFAPSFFTGALIQRFGVLNILITGALLTLGCVGVNFLGTDMSHFWLALFLLGVGWNFLFVGATDLLTETYAESEKAKAQAFNDFMVFTTVTVSSLSAGMLQYNYGWQTVNAGVLPSILVILAAVTWLKARRARAIAAG</sequence>
<evidence type="ECO:0000256" key="2">
    <source>
        <dbReference type="ARBA" id="ARBA00022989"/>
    </source>
</evidence>
<dbReference type="InterPro" id="IPR036259">
    <property type="entry name" value="MFS_trans_sf"/>
</dbReference>
<protein>
    <submittedName>
        <fullName evidence="6">Putative MFS family arabinose efflux permease</fullName>
    </submittedName>
</protein>
<evidence type="ECO:0000256" key="3">
    <source>
        <dbReference type="ARBA" id="ARBA00023136"/>
    </source>
</evidence>
<dbReference type="EMBL" id="QPJY01000003">
    <property type="protein sequence ID" value="RCX31153.1"/>
    <property type="molecule type" value="Genomic_DNA"/>
</dbReference>
<feature type="transmembrane region" description="Helical" evidence="4">
    <location>
        <begin position="7"/>
        <end position="35"/>
    </location>
</feature>
<dbReference type="PANTHER" id="PTHR23534:SF1">
    <property type="entry name" value="MAJOR FACILITATOR SUPERFAMILY PROTEIN"/>
    <property type="match status" value="1"/>
</dbReference>
<evidence type="ECO:0000259" key="5">
    <source>
        <dbReference type="PROSITE" id="PS50850"/>
    </source>
</evidence>
<reference evidence="6 7" key="1">
    <citation type="submission" date="2018-07" db="EMBL/GenBank/DDBJ databases">
        <title>Genomic Encyclopedia of Type Strains, Phase IV (KMG-IV): sequencing the most valuable type-strain genomes for metagenomic binning, comparative biology and taxonomic classification.</title>
        <authorList>
            <person name="Goeker M."/>
        </authorList>
    </citation>
    <scope>NUCLEOTIDE SEQUENCE [LARGE SCALE GENOMIC DNA]</scope>
    <source>
        <strain evidence="6 7">DSM 26407</strain>
    </source>
</reference>
<feature type="transmembrane region" description="Helical" evidence="4">
    <location>
        <begin position="205"/>
        <end position="228"/>
    </location>
</feature>
<dbReference type="RefSeq" id="WP_114279339.1">
    <property type="nucleotide sequence ID" value="NZ_QPJY01000003.1"/>
</dbReference>